<sequence>MAPNPRDKLQPGQQQSAAQSRGRPLRGAQGSAENATGNVQGIAAQNHEERTQQKDHQSEKFQDGYFPPTDDVDWASSARKVVPSNLKESVAVNTQQKGQESDEPEVQIIEQDVQSGPRFNAQGDSKGSAAENVQGNLQGAAAIAPQKVAREAHIIVREQGTGGEVPTIGQGDIDIRGLHGAAAEAKKGHLMGAAAEAKKGHLMGAAAENVKGNLQGAAAISHEQKLQREANGQAQWQLTFNANDKKNGRGFDSQGGLVGAQNAQGILQGDAAISREQNSLVGAAAESENENMPRAAAIAHDQKVQSKGENGEFMTVKDQAQLPSGNERHPQNHGCGLDSSGATAPDAEGNLQTTPAMTHELKRIPEEDSDEPIPPKQAKYDKFNSPSDVSAH</sequence>
<evidence type="ECO:0000313" key="3">
    <source>
        <dbReference type="Proteomes" id="UP001201812"/>
    </source>
</evidence>
<feature type="region of interest" description="Disordered" evidence="1">
    <location>
        <begin position="1"/>
        <end position="108"/>
    </location>
</feature>
<evidence type="ECO:0000313" key="2">
    <source>
        <dbReference type="EMBL" id="KAI1703886.1"/>
    </source>
</evidence>
<name>A0AAD4MU66_9BILA</name>
<reference evidence="2" key="1">
    <citation type="submission" date="2022-01" db="EMBL/GenBank/DDBJ databases">
        <title>Genome Sequence Resource for Two Populations of Ditylenchus destructor, the Migratory Endoparasitic Phytonematode.</title>
        <authorList>
            <person name="Zhang H."/>
            <person name="Lin R."/>
            <person name="Xie B."/>
        </authorList>
    </citation>
    <scope>NUCLEOTIDE SEQUENCE</scope>
    <source>
        <strain evidence="2">BazhouSP</strain>
    </source>
</reference>
<proteinExistence type="predicted"/>
<evidence type="ECO:0000256" key="1">
    <source>
        <dbReference type="SAM" id="MobiDB-lite"/>
    </source>
</evidence>
<feature type="compositionally biased region" description="Basic and acidic residues" evidence="1">
    <location>
        <begin position="46"/>
        <end position="62"/>
    </location>
</feature>
<keyword evidence="3" id="KW-1185">Reference proteome</keyword>
<dbReference type="EMBL" id="JAKKPZ010000075">
    <property type="protein sequence ID" value="KAI1703886.1"/>
    <property type="molecule type" value="Genomic_DNA"/>
</dbReference>
<feature type="region of interest" description="Disordered" evidence="1">
    <location>
        <begin position="322"/>
        <end position="392"/>
    </location>
</feature>
<dbReference type="AlphaFoldDB" id="A0AAD4MU66"/>
<comment type="caution">
    <text evidence="2">The sequence shown here is derived from an EMBL/GenBank/DDBJ whole genome shotgun (WGS) entry which is preliminary data.</text>
</comment>
<organism evidence="2 3">
    <name type="scientific">Ditylenchus destructor</name>
    <dbReference type="NCBI Taxonomy" id="166010"/>
    <lineage>
        <taxon>Eukaryota</taxon>
        <taxon>Metazoa</taxon>
        <taxon>Ecdysozoa</taxon>
        <taxon>Nematoda</taxon>
        <taxon>Chromadorea</taxon>
        <taxon>Rhabditida</taxon>
        <taxon>Tylenchina</taxon>
        <taxon>Tylenchomorpha</taxon>
        <taxon>Sphaerularioidea</taxon>
        <taxon>Anguinidae</taxon>
        <taxon>Anguininae</taxon>
        <taxon>Ditylenchus</taxon>
    </lineage>
</organism>
<protein>
    <submittedName>
        <fullName evidence="2">Uncharacterized protein</fullName>
    </submittedName>
</protein>
<dbReference type="Proteomes" id="UP001201812">
    <property type="component" value="Unassembled WGS sequence"/>
</dbReference>
<gene>
    <name evidence="2" type="ORF">DdX_14629</name>
</gene>
<accession>A0AAD4MU66</accession>